<gene>
    <name evidence="1" type="ORF">VAPA_2c08210</name>
</gene>
<dbReference type="Proteomes" id="UP000016223">
    <property type="component" value="Chromosome 2"/>
</dbReference>
<dbReference type="HOGENOM" id="CLU_127522_0_0_4"/>
<reference evidence="1 2" key="1">
    <citation type="submission" date="2012-10" db="EMBL/GenBank/DDBJ databases">
        <title>Genome sequence of Variovorax paradoxus B4.</title>
        <authorList>
            <person name="Schuldes J."/>
            <person name="Brandt U."/>
            <person name="Hiessl S."/>
            <person name="Wuebbeler J.H."/>
            <person name="Thuermer A."/>
            <person name="Steinbuechel A."/>
            <person name="Daniel R."/>
        </authorList>
    </citation>
    <scope>NUCLEOTIDE SEQUENCE [LARGE SCALE GENOMIC DNA]</scope>
    <source>
        <strain evidence="1 2">B4</strain>
    </source>
</reference>
<accession>T1XKG1</accession>
<dbReference type="AlphaFoldDB" id="T1XKG1"/>
<sequence>MTKPHERLRPGPRMTAMPTNGISLELSPMNKRFLAVAAAAFILLPWSSHAADPARQAEVAGRGADVMPFNLKATTHVFTKTTHGGVQRVVAKGAAEKQQVELVRAHLHEIQDQFINGDFSGPSHVHGAQMPGLAQLQAAKPGQISIDYREVDGGAELTYRASDPKLVSSLHAWFDAQLSDHGADAMPGQHHTHDSVSPR</sequence>
<evidence type="ECO:0008006" key="3">
    <source>
        <dbReference type="Google" id="ProtNLM"/>
    </source>
</evidence>
<proteinExistence type="predicted"/>
<dbReference type="KEGG" id="vpd:VAPA_2c08210"/>
<evidence type="ECO:0000313" key="2">
    <source>
        <dbReference type="Proteomes" id="UP000016223"/>
    </source>
</evidence>
<dbReference type="EMBL" id="CP003912">
    <property type="protein sequence ID" value="AGU53377.1"/>
    <property type="molecule type" value="Genomic_DNA"/>
</dbReference>
<evidence type="ECO:0000313" key="1">
    <source>
        <dbReference type="EMBL" id="AGU53377.1"/>
    </source>
</evidence>
<name>T1XKG1_VARPD</name>
<protein>
    <recommendedName>
        <fullName evidence="3">Aspartate carbamoyltransferase</fullName>
    </recommendedName>
</protein>
<organism evidence="1 2">
    <name type="scientific">Variovorax paradoxus B4</name>
    <dbReference type="NCBI Taxonomy" id="1246301"/>
    <lineage>
        <taxon>Bacteria</taxon>
        <taxon>Pseudomonadati</taxon>
        <taxon>Pseudomonadota</taxon>
        <taxon>Betaproteobacteria</taxon>
        <taxon>Burkholderiales</taxon>
        <taxon>Comamonadaceae</taxon>
        <taxon>Variovorax</taxon>
    </lineage>
</organism>